<dbReference type="Pfam" id="PF03919">
    <property type="entry name" value="mRNA_cap_C"/>
    <property type="match status" value="1"/>
</dbReference>
<dbReference type="HOGENOM" id="CLU_021710_0_0_1"/>
<dbReference type="PANTHER" id="PTHR10367">
    <property type="entry name" value="MRNA-CAPPING ENZYME"/>
    <property type="match status" value="1"/>
</dbReference>
<keyword evidence="6 16" id="KW-0808">Transferase</keyword>
<dbReference type="InParanoid" id="A0A0C3BR13"/>
<dbReference type="InterPro" id="IPR017075">
    <property type="entry name" value="mRNA_cap_enzyme_alpha"/>
</dbReference>
<dbReference type="GO" id="GO:0005525">
    <property type="term" value="F:GTP binding"/>
    <property type="evidence" value="ECO:0007669"/>
    <property type="project" value="UniProtKB-KW"/>
</dbReference>
<feature type="domain" description="mRNA capping enzyme C-terminal" evidence="20">
    <location>
        <begin position="240"/>
        <end position="358"/>
    </location>
</feature>
<evidence type="ECO:0000256" key="11">
    <source>
        <dbReference type="ARBA" id="ARBA00023242"/>
    </source>
</evidence>
<evidence type="ECO:0000256" key="7">
    <source>
        <dbReference type="ARBA" id="ARBA00022695"/>
    </source>
</evidence>
<keyword evidence="8 16" id="KW-0547">Nucleotide-binding</keyword>
<dbReference type="STRING" id="765440.A0A0C3BR13"/>
<evidence type="ECO:0000256" key="8">
    <source>
        <dbReference type="ARBA" id="ARBA00022741"/>
    </source>
</evidence>
<dbReference type="Pfam" id="PF01331">
    <property type="entry name" value="mRNA_cap_enzyme"/>
    <property type="match status" value="1"/>
</dbReference>
<evidence type="ECO:0000256" key="5">
    <source>
        <dbReference type="ARBA" id="ARBA00022664"/>
    </source>
</evidence>
<proteinExistence type="inferred from homology"/>
<feature type="compositionally biased region" description="Pro residues" evidence="18">
    <location>
        <begin position="376"/>
        <end position="391"/>
    </location>
</feature>
<keyword evidence="22" id="KW-1185">Reference proteome</keyword>
<evidence type="ECO:0000313" key="21">
    <source>
        <dbReference type="EMBL" id="KIM79747.1"/>
    </source>
</evidence>
<evidence type="ECO:0000256" key="16">
    <source>
        <dbReference type="PIRNR" id="PIRNR036959"/>
    </source>
</evidence>
<protein>
    <recommendedName>
        <fullName evidence="4 16">mRNA-capping enzyme subunit alpha</fullName>
        <ecNumber evidence="3 16">2.7.7.50</ecNumber>
    </recommendedName>
    <alternativeName>
        <fullName evidence="12 16">GTP--RNA guanylyltransferase</fullName>
    </alternativeName>
    <alternativeName>
        <fullName evidence="13 16">mRNA guanylyltransferase</fullName>
    </alternativeName>
</protein>
<feature type="domain" description="mRNA capping enzyme adenylation" evidence="19">
    <location>
        <begin position="41"/>
        <end position="236"/>
    </location>
</feature>
<dbReference type="Gene3D" id="3.30.470.30">
    <property type="entry name" value="DNA ligase/mRNA capping enzyme"/>
    <property type="match status" value="1"/>
</dbReference>
<dbReference type="PANTHER" id="PTHR10367:SF17">
    <property type="entry name" value="MRNA-CAPPING ENZYME"/>
    <property type="match status" value="1"/>
</dbReference>
<comment type="function">
    <text evidence="16">Second step of mRNA capping. Transfer of the GMP moiety of GTP to the 5'-end of RNA via an enzyme-GMP covalent reaction intermediate.</text>
</comment>
<dbReference type="GO" id="GO:0031533">
    <property type="term" value="C:mRNA capping enzyme complex"/>
    <property type="evidence" value="ECO:0007669"/>
    <property type="project" value="InterPro"/>
</dbReference>
<dbReference type="EC" id="2.7.7.50" evidence="3 16"/>
<dbReference type="InterPro" id="IPR012340">
    <property type="entry name" value="NA-bd_OB-fold"/>
</dbReference>
<evidence type="ECO:0000256" key="13">
    <source>
        <dbReference type="ARBA" id="ARBA00030702"/>
    </source>
</evidence>
<sequence length="439" mass="50406">MPQIPELPGDLVPRHSEQDRWVKSEVSKICGVMLDRFPGSQPISFGVRDLDKLETQDYWVCEKSDGIRVLLFVHTIIPTNAQTVYLIDRHNSYRLLSGLVFPHHAVPSDLLRNTIVDGELVIDVDPRTRKATLRLLAFDCLVVDNENVMSKPLEKRYGRLKDWFYRPYAQMMRDYPRMADTQPFDIKIKEVRPSYHVEKVFTDDIPALQHGNDGLIYTCSTTPYVTATDNNIIKWKPPSENSIDFKLVLRFPPSRSQTSVPDYQAKPFFALHVYCGEERGVPKYEPYDEMYVKDEEWEQMKTSGEQIDDRIVEVHWDPADSRWRMMRFRDDKPNGNYRNVVDNIIQSIAEGVEKDTLLARSNVIRDAWKTRHGQPIGPPPAPSNARPPPPTRMDGAPSRAPPGHSERPRPLDAELRYGPLASSRWSKVAGPSVFAGLNR</sequence>
<evidence type="ECO:0000256" key="4">
    <source>
        <dbReference type="ARBA" id="ARBA00019171"/>
    </source>
</evidence>
<evidence type="ECO:0000259" key="19">
    <source>
        <dbReference type="Pfam" id="PF01331"/>
    </source>
</evidence>
<dbReference type="Proteomes" id="UP000054166">
    <property type="component" value="Unassembled WGS sequence"/>
</dbReference>
<evidence type="ECO:0000256" key="14">
    <source>
        <dbReference type="ARBA" id="ARBA00044624"/>
    </source>
</evidence>
<evidence type="ECO:0000256" key="2">
    <source>
        <dbReference type="ARBA" id="ARBA00010237"/>
    </source>
</evidence>
<dbReference type="FunCoup" id="A0A0C3BR13">
    <property type="interactions" value="496"/>
</dbReference>
<keyword evidence="5 16" id="KW-0507">mRNA processing</keyword>
<dbReference type="GO" id="GO:0006370">
    <property type="term" value="P:7-methylguanosine mRNA capping"/>
    <property type="evidence" value="ECO:0007669"/>
    <property type="project" value="UniProtKB-KW"/>
</dbReference>
<dbReference type="InterPro" id="IPR001339">
    <property type="entry name" value="mRNA_cap_enzyme_adenylation"/>
</dbReference>
<evidence type="ECO:0000313" key="22">
    <source>
        <dbReference type="Proteomes" id="UP000054166"/>
    </source>
</evidence>
<evidence type="ECO:0000256" key="12">
    <source>
        <dbReference type="ARBA" id="ARBA00029909"/>
    </source>
</evidence>
<dbReference type="InterPro" id="IPR013846">
    <property type="entry name" value="mRNA_cap_enzyme_C"/>
</dbReference>
<dbReference type="PIRSF" id="PIRSF036959">
    <property type="entry name" value="mRNA_cap_alpha"/>
    <property type="match status" value="1"/>
</dbReference>
<comment type="catalytic activity">
    <reaction evidence="14">
        <text>a 5'-end diphospho-ribonucleoside in mRNA + GTP + H(+) = a 5'-end (5'-triphosphoguanosine)-ribonucleoside in mRNA + diphosphate</text>
        <dbReference type="Rhea" id="RHEA:67012"/>
        <dbReference type="Rhea" id="RHEA-COMP:17165"/>
        <dbReference type="Rhea" id="RHEA-COMP:17166"/>
        <dbReference type="ChEBI" id="CHEBI:15378"/>
        <dbReference type="ChEBI" id="CHEBI:33019"/>
        <dbReference type="ChEBI" id="CHEBI:37565"/>
        <dbReference type="ChEBI" id="CHEBI:167616"/>
        <dbReference type="ChEBI" id="CHEBI:167617"/>
        <dbReference type="EC" id="2.7.7.50"/>
    </reaction>
    <physiologicalReaction direction="left-to-right" evidence="14">
        <dbReference type="Rhea" id="RHEA:67013"/>
    </physiologicalReaction>
</comment>
<keyword evidence="9 16" id="KW-0506">mRNA capping</keyword>
<dbReference type="EMBL" id="KN833008">
    <property type="protein sequence ID" value="KIM79747.1"/>
    <property type="molecule type" value="Genomic_DNA"/>
</dbReference>
<evidence type="ECO:0000256" key="10">
    <source>
        <dbReference type="ARBA" id="ARBA00023134"/>
    </source>
</evidence>
<keyword evidence="10 16" id="KW-0342">GTP-binding</keyword>
<feature type="active site" description="N6-GMP-lysine intermediate" evidence="17">
    <location>
        <position position="63"/>
    </location>
</feature>
<comment type="similarity">
    <text evidence="2 16">Belongs to the eukaryotic GTase family.</text>
</comment>
<dbReference type="Gene3D" id="2.40.50.140">
    <property type="entry name" value="Nucleic acid-binding proteins"/>
    <property type="match status" value="1"/>
</dbReference>
<dbReference type="SUPFAM" id="SSF56091">
    <property type="entry name" value="DNA ligase/mRNA capping enzyme, catalytic domain"/>
    <property type="match status" value="1"/>
</dbReference>
<accession>A0A0C3BR13</accession>
<evidence type="ECO:0000256" key="18">
    <source>
        <dbReference type="SAM" id="MobiDB-lite"/>
    </source>
</evidence>
<evidence type="ECO:0000256" key="17">
    <source>
        <dbReference type="PIRSR" id="PIRSR036959-1"/>
    </source>
</evidence>
<evidence type="ECO:0000256" key="15">
    <source>
        <dbReference type="ARBA" id="ARBA00047082"/>
    </source>
</evidence>
<dbReference type="SUPFAM" id="SSF50249">
    <property type="entry name" value="Nucleic acid-binding proteins"/>
    <property type="match status" value="1"/>
</dbReference>
<evidence type="ECO:0000256" key="6">
    <source>
        <dbReference type="ARBA" id="ARBA00022679"/>
    </source>
</evidence>
<gene>
    <name evidence="21" type="ORF">PILCRDRAFT_554428</name>
</gene>
<dbReference type="InterPro" id="IPR051029">
    <property type="entry name" value="mRNA_Capping_Enz/RNA_Phosphat"/>
</dbReference>
<comment type="subunit">
    <text evidence="15">Heterodimer. The mRNA-capping enzyme is composed of two separate chains alpha and beta, respectively a mRNA guanylyltransferase and an mRNA 5'-triphosphate monophosphatase.</text>
</comment>
<dbReference type="GO" id="GO:0005524">
    <property type="term" value="F:ATP binding"/>
    <property type="evidence" value="ECO:0007669"/>
    <property type="project" value="InterPro"/>
</dbReference>
<dbReference type="OrthoDB" id="200924at2759"/>
<keyword evidence="11 16" id="KW-0539">Nucleus</keyword>
<reference evidence="21 22" key="1">
    <citation type="submission" date="2014-04" db="EMBL/GenBank/DDBJ databases">
        <authorList>
            <consortium name="DOE Joint Genome Institute"/>
            <person name="Kuo A."/>
            <person name="Tarkka M."/>
            <person name="Buscot F."/>
            <person name="Kohler A."/>
            <person name="Nagy L.G."/>
            <person name="Floudas D."/>
            <person name="Copeland A."/>
            <person name="Barry K.W."/>
            <person name="Cichocki N."/>
            <person name="Veneault-Fourrey C."/>
            <person name="LaButti K."/>
            <person name="Lindquist E.A."/>
            <person name="Lipzen A."/>
            <person name="Lundell T."/>
            <person name="Morin E."/>
            <person name="Murat C."/>
            <person name="Sun H."/>
            <person name="Tunlid A."/>
            <person name="Henrissat B."/>
            <person name="Grigoriev I.V."/>
            <person name="Hibbett D.S."/>
            <person name="Martin F."/>
            <person name="Nordberg H.P."/>
            <person name="Cantor M.N."/>
            <person name="Hua S.X."/>
        </authorList>
    </citation>
    <scope>NUCLEOTIDE SEQUENCE [LARGE SCALE GENOMIC DNA]</scope>
    <source>
        <strain evidence="21 22">F 1598</strain>
    </source>
</reference>
<evidence type="ECO:0000256" key="1">
    <source>
        <dbReference type="ARBA" id="ARBA00004123"/>
    </source>
</evidence>
<dbReference type="GO" id="GO:0004484">
    <property type="term" value="F:mRNA guanylyltransferase activity"/>
    <property type="evidence" value="ECO:0007669"/>
    <property type="project" value="UniProtKB-EC"/>
</dbReference>
<evidence type="ECO:0000259" key="20">
    <source>
        <dbReference type="Pfam" id="PF03919"/>
    </source>
</evidence>
<name>A0A0C3BR13_PILCF</name>
<feature type="compositionally biased region" description="Basic and acidic residues" evidence="18">
    <location>
        <begin position="404"/>
        <end position="415"/>
    </location>
</feature>
<evidence type="ECO:0000256" key="9">
    <source>
        <dbReference type="ARBA" id="ARBA00023042"/>
    </source>
</evidence>
<feature type="region of interest" description="Disordered" evidence="18">
    <location>
        <begin position="370"/>
        <end position="422"/>
    </location>
</feature>
<dbReference type="CDD" id="cd07895">
    <property type="entry name" value="Adenylation_mRNA_capping"/>
    <property type="match status" value="1"/>
</dbReference>
<dbReference type="AlphaFoldDB" id="A0A0C3BR13"/>
<keyword evidence="7 16" id="KW-0548">Nucleotidyltransferase</keyword>
<evidence type="ECO:0000256" key="3">
    <source>
        <dbReference type="ARBA" id="ARBA00012475"/>
    </source>
</evidence>
<comment type="subcellular location">
    <subcellularLocation>
        <location evidence="1 16">Nucleus</location>
    </subcellularLocation>
</comment>
<organism evidence="21 22">
    <name type="scientific">Piloderma croceum (strain F 1598)</name>
    <dbReference type="NCBI Taxonomy" id="765440"/>
    <lineage>
        <taxon>Eukaryota</taxon>
        <taxon>Fungi</taxon>
        <taxon>Dikarya</taxon>
        <taxon>Basidiomycota</taxon>
        <taxon>Agaricomycotina</taxon>
        <taxon>Agaricomycetes</taxon>
        <taxon>Agaricomycetidae</taxon>
        <taxon>Atheliales</taxon>
        <taxon>Atheliaceae</taxon>
        <taxon>Piloderma</taxon>
    </lineage>
</organism>
<reference evidence="22" key="2">
    <citation type="submission" date="2015-01" db="EMBL/GenBank/DDBJ databases">
        <title>Evolutionary Origins and Diversification of the Mycorrhizal Mutualists.</title>
        <authorList>
            <consortium name="DOE Joint Genome Institute"/>
            <consortium name="Mycorrhizal Genomics Consortium"/>
            <person name="Kohler A."/>
            <person name="Kuo A."/>
            <person name="Nagy L.G."/>
            <person name="Floudas D."/>
            <person name="Copeland A."/>
            <person name="Barry K.W."/>
            <person name="Cichocki N."/>
            <person name="Veneault-Fourrey C."/>
            <person name="LaButti K."/>
            <person name="Lindquist E.A."/>
            <person name="Lipzen A."/>
            <person name="Lundell T."/>
            <person name="Morin E."/>
            <person name="Murat C."/>
            <person name="Riley R."/>
            <person name="Ohm R."/>
            <person name="Sun H."/>
            <person name="Tunlid A."/>
            <person name="Henrissat B."/>
            <person name="Grigoriev I.V."/>
            <person name="Hibbett D.S."/>
            <person name="Martin F."/>
        </authorList>
    </citation>
    <scope>NUCLEOTIDE SEQUENCE [LARGE SCALE GENOMIC DNA]</scope>
    <source>
        <strain evidence="22">F 1598</strain>
    </source>
</reference>